<evidence type="ECO:0000313" key="2">
    <source>
        <dbReference type="EMBL" id="KAG2216392.1"/>
    </source>
</evidence>
<keyword evidence="3" id="KW-1185">Reference proteome</keyword>
<feature type="region of interest" description="Disordered" evidence="1">
    <location>
        <begin position="40"/>
        <end position="77"/>
    </location>
</feature>
<reference evidence="2 3" key="1">
    <citation type="submission" date="2020-12" db="EMBL/GenBank/DDBJ databases">
        <title>Metabolic potential, ecology and presence of endohyphal bacteria is reflected in genomic diversity of Mucoromycotina.</title>
        <authorList>
            <person name="Muszewska A."/>
            <person name="Okrasinska A."/>
            <person name="Steczkiewicz K."/>
            <person name="Drgas O."/>
            <person name="Orlowska M."/>
            <person name="Perlinska-Lenart U."/>
            <person name="Aleksandrzak-Piekarczyk T."/>
            <person name="Szatraj K."/>
            <person name="Zielenkiewicz U."/>
            <person name="Pilsyk S."/>
            <person name="Malc E."/>
            <person name="Mieczkowski P."/>
            <person name="Kruszewska J.S."/>
            <person name="Biernat P."/>
            <person name="Pawlowska J."/>
        </authorList>
    </citation>
    <scope>NUCLEOTIDE SEQUENCE [LARGE SCALE GENOMIC DNA]</scope>
    <source>
        <strain evidence="2 3">CBS 142.35</strain>
    </source>
</reference>
<evidence type="ECO:0000256" key="1">
    <source>
        <dbReference type="SAM" id="MobiDB-lite"/>
    </source>
</evidence>
<organism evidence="2 3">
    <name type="scientific">Circinella minor</name>
    <dbReference type="NCBI Taxonomy" id="1195481"/>
    <lineage>
        <taxon>Eukaryota</taxon>
        <taxon>Fungi</taxon>
        <taxon>Fungi incertae sedis</taxon>
        <taxon>Mucoromycota</taxon>
        <taxon>Mucoromycotina</taxon>
        <taxon>Mucoromycetes</taxon>
        <taxon>Mucorales</taxon>
        <taxon>Lichtheimiaceae</taxon>
        <taxon>Circinella</taxon>
    </lineage>
</organism>
<gene>
    <name evidence="2" type="ORF">INT45_004810</name>
</gene>
<proteinExistence type="predicted"/>
<accession>A0A8H7RSG2</accession>
<evidence type="ECO:0000313" key="3">
    <source>
        <dbReference type="Proteomes" id="UP000646827"/>
    </source>
</evidence>
<sequence length="77" mass="7972">MASVTSANKNARADSTATGPCYCFFCGFAGIVVHKRSEHNVATTGQEQTTQEKSPVNASNGTGTTTSEPDIATTQTS</sequence>
<dbReference type="AlphaFoldDB" id="A0A8H7RSG2"/>
<comment type="caution">
    <text evidence="2">The sequence shown here is derived from an EMBL/GenBank/DDBJ whole genome shotgun (WGS) entry which is preliminary data.</text>
</comment>
<dbReference type="Proteomes" id="UP000646827">
    <property type="component" value="Unassembled WGS sequence"/>
</dbReference>
<name>A0A8H7RSG2_9FUNG</name>
<dbReference type="EMBL" id="JAEPRB010000412">
    <property type="protein sequence ID" value="KAG2216392.1"/>
    <property type="molecule type" value="Genomic_DNA"/>
</dbReference>
<protein>
    <submittedName>
        <fullName evidence="2">Uncharacterized protein</fullName>
    </submittedName>
</protein>